<evidence type="ECO:0000256" key="3">
    <source>
        <dbReference type="ARBA" id="ARBA00023136"/>
    </source>
</evidence>
<dbReference type="GO" id="GO:0005524">
    <property type="term" value="F:ATP binding"/>
    <property type="evidence" value="ECO:0007669"/>
    <property type="project" value="InterPro"/>
</dbReference>
<feature type="transmembrane region" description="Helical" evidence="4">
    <location>
        <begin position="278"/>
        <end position="295"/>
    </location>
</feature>
<evidence type="ECO:0000256" key="4">
    <source>
        <dbReference type="SAM" id="Phobius"/>
    </source>
</evidence>
<dbReference type="Proteomes" id="UP000031512">
    <property type="component" value="Unassembled WGS sequence"/>
</dbReference>
<comment type="caution">
    <text evidence="6">The sequence shown here is derived from an EMBL/GenBank/DDBJ whole genome shotgun (WGS) entry which is preliminary data.</text>
</comment>
<name>L1LDR4_THEEQ</name>
<keyword evidence="3 4" id="KW-0472">Membrane</keyword>
<dbReference type="GO" id="GO:0140359">
    <property type="term" value="F:ABC-type transporter activity"/>
    <property type="evidence" value="ECO:0007669"/>
    <property type="project" value="InterPro"/>
</dbReference>
<dbReference type="eggNOG" id="KOG0054">
    <property type="taxonomic scope" value="Eukaryota"/>
</dbReference>
<dbReference type="GO" id="GO:0016020">
    <property type="term" value="C:membrane"/>
    <property type="evidence" value="ECO:0007669"/>
    <property type="project" value="InterPro"/>
</dbReference>
<dbReference type="GeneID" id="15807900"/>
<dbReference type="InterPro" id="IPR011527">
    <property type="entry name" value="ABC1_TM_dom"/>
</dbReference>
<keyword evidence="2 4" id="KW-1133">Transmembrane helix</keyword>
<evidence type="ECO:0000313" key="7">
    <source>
        <dbReference type="Proteomes" id="UP000031512"/>
    </source>
</evidence>
<sequence length="334" mass="38114">MLDACVASEDPESFPDAALYTVRNETLVHENMLSSFIKNEVGNLEPPTLSDERVGLHAMPSKLRRMCSSDDYARGGRKEIIKAKYADSQTLQAARNIIGCRNQENKNFRTIHVFFRAAGWPIMFFFILTFTFASLGNVQFVIMSKLSDAVVKYKKEVNEATISFSELEMYCTKALRWILVISTLVMIGAFFRIVAMTQASFNVSRRIHEYCIDSVFTNNSAVLKIKKVLTSVHTFLYMDTLTIDIMLNYCMHDVCLLLIEAGAHLLMLLFMMPWSTPIAVILCFIILRYFLYYFVKSCRSLQYTRVEAFDKINDTIESAISGALDHVFTFGTHS</sequence>
<dbReference type="OrthoDB" id="4865934at2759"/>
<reference evidence="6 7" key="1">
    <citation type="journal article" date="2012" name="BMC Genomics">
        <title>Comparative genomic analysis and phylogenetic position of Theileria equi.</title>
        <authorList>
            <person name="Kappmeyer L.S."/>
            <person name="Thiagarajan M."/>
            <person name="Herndon D.R."/>
            <person name="Ramsay J.D."/>
            <person name="Caler E."/>
            <person name="Djikeng A."/>
            <person name="Gillespie J.J."/>
            <person name="Lau A.O."/>
            <person name="Roalson E.H."/>
            <person name="Silva J.C."/>
            <person name="Silva M.G."/>
            <person name="Suarez C.E."/>
            <person name="Ueti M.W."/>
            <person name="Nene V.M."/>
            <person name="Mealey R.H."/>
            <person name="Knowles D.P."/>
            <person name="Brayton K.A."/>
        </authorList>
    </citation>
    <scope>NUCLEOTIDE SEQUENCE [LARGE SCALE GENOMIC DNA]</scope>
    <source>
        <strain evidence="6 7">WA</strain>
    </source>
</reference>
<evidence type="ECO:0000259" key="5">
    <source>
        <dbReference type="PROSITE" id="PS50929"/>
    </source>
</evidence>
<feature type="transmembrane region" description="Helical" evidence="4">
    <location>
        <begin position="113"/>
        <end position="135"/>
    </location>
</feature>
<keyword evidence="1 4" id="KW-0812">Transmembrane</keyword>
<feature type="transmembrane region" description="Helical" evidence="4">
    <location>
        <begin position="174"/>
        <end position="195"/>
    </location>
</feature>
<dbReference type="Gene3D" id="1.20.1560.10">
    <property type="entry name" value="ABC transporter type 1, transmembrane domain"/>
    <property type="match status" value="1"/>
</dbReference>
<evidence type="ECO:0000256" key="2">
    <source>
        <dbReference type="ARBA" id="ARBA00022989"/>
    </source>
</evidence>
<dbReference type="KEGG" id="beq:BEWA_035320"/>
<dbReference type="VEuPathDB" id="PiroplasmaDB:BEWA_035320"/>
<evidence type="ECO:0000313" key="6">
    <source>
        <dbReference type="EMBL" id="EKX73496.1"/>
    </source>
</evidence>
<evidence type="ECO:0000256" key="1">
    <source>
        <dbReference type="ARBA" id="ARBA00022692"/>
    </source>
</evidence>
<dbReference type="EMBL" id="ACOU01000002">
    <property type="protein sequence ID" value="EKX73496.1"/>
    <property type="molecule type" value="Genomic_DNA"/>
</dbReference>
<accession>L1LDR4</accession>
<proteinExistence type="predicted"/>
<dbReference type="PROSITE" id="PS50929">
    <property type="entry name" value="ABC_TM1F"/>
    <property type="match status" value="1"/>
</dbReference>
<dbReference type="AlphaFoldDB" id="L1LDR4"/>
<dbReference type="SUPFAM" id="SSF90123">
    <property type="entry name" value="ABC transporter transmembrane region"/>
    <property type="match status" value="1"/>
</dbReference>
<protein>
    <recommendedName>
        <fullName evidence="5">ABC transmembrane type-1 domain-containing protein</fullName>
    </recommendedName>
</protein>
<feature type="domain" description="ABC transmembrane type-1" evidence="5">
    <location>
        <begin position="126"/>
        <end position="323"/>
    </location>
</feature>
<keyword evidence="7" id="KW-1185">Reference proteome</keyword>
<feature type="transmembrane region" description="Helical" evidence="4">
    <location>
        <begin position="254"/>
        <end position="272"/>
    </location>
</feature>
<dbReference type="InterPro" id="IPR036640">
    <property type="entry name" value="ABC1_TM_sf"/>
</dbReference>
<gene>
    <name evidence="6" type="ORF">BEWA_035320</name>
</gene>
<organism evidence="6 7">
    <name type="scientific">Theileria equi strain WA</name>
    <dbReference type="NCBI Taxonomy" id="1537102"/>
    <lineage>
        <taxon>Eukaryota</taxon>
        <taxon>Sar</taxon>
        <taxon>Alveolata</taxon>
        <taxon>Apicomplexa</taxon>
        <taxon>Aconoidasida</taxon>
        <taxon>Piroplasmida</taxon>
        <taxon>Theileriidae</taxon>
        <taxon>Theileria</taxon>
    </lineage>
</organism>
<dbReference type="RefSeq" id="XP_004832948.1">
    <property type="nucleotide sequence ID" value="XM_004832891.1"/>
</dbReference>